<evidence type="ECO:0000256" key="2">
    <source>
        <dbReference type="SAM" id="MobiDB-lite"/>
    </source>
</evidence>
<feature type="compositionally biased region" description="Low complexity" evidence="2">
    <location>
        <begin position="335"/>
        <end position="344"/>
    </location>
</feature>
<feature type="coiled-coil region" evidence="1">
    <location>
        <begin position="426"/>
        <end position="460"/>
    </location>
</feature>
<feature type="compositionally biased region" description="Low complexity" evidence="2">
    <location>
        <begin position="466"/>
        <end position="478"/>
    </location>
</feature>
<dbReference type="GeneID" id="92035938"/>
<feature type="region of interest" description="Disordered" evidence="2">
    <location>
        <begin position="462"/>
        <end position="504"/>
    </location>
</feature>
<organism evidence="3 4">
    <name type="scientific">Phyllosticta citribraziliensis</name>
    <dbReference type="NCBI Taxonomy" id="989973"/>
    <lineage>
        <taxon>Eukaryota</taxon>
        <taxon>Fungi</taxon>
        <taxon>Dikarya</taxon>
        <taxon>Ascomycota</taxon>
        <taxon>Pezizomycotina</taxon>
        <taxon>Dothideomycetes</taxon>
        <taxon>Dothideomycetes incertae sedis</taxon>
        <taxon>Botryosphaeriales</taxon>
        <taxon>Phyllostictaceae</taxon>
        <taxon>Phyllosticta</taxon>
    </lineage>
</organism>
<feature type="region of interest" description="Disordered" evidence="2">
    <location>
        <begin position="315"/>
        <end position="364"/>
    </location>
</feature>
<dbReference type="EMBL" id="JBBPEH010000006">
    <property type="protein sequence ID" value="KAK7536833.1"/>
    <property type="molecule type" value="Genomic_DNA"/>
</dbReference>
<keyword evidence="1" id="KW-0175">Coiled coil</keyword>
<keyword evidence="4" id="KW-1185">Reference proteome</keyword>
<dbReference type="Proteomes" id="UP001360953">
    <property type="component" value="Unassembled WGS sequence"/>
</dbReference>
<gene>
    <name evidence="3" type="ORF">J3D65DRAFT_667560</name>
</gene>
<name>A0ABR1LNS2_9PEZI</name>
<proteinExistence type="predicted"/>
<evidence type="ECO:0000313" key="3">
    <source>
        <dbReference type="EMBL" id="KAK7536833.1"/>
    </source>
</evidence>
<sequence length="504" mass="55462">MPSAAEKLPYPTNFQKWNWGDDLPPPAIAKRKQDGGVKTAAVSVTSLHNAKWSIYNAKIEISEDVLPPANVVLSDRIAYDLSQFLADNPIIVKSKLCKYWPGNYDTRGNLIKSLHPVGSPALHNVDGKPAYAVSAGRIWIGEPGLIEAEKEAESGSVAMVRQTAPWWKPTDEEMTSGYSFRWSPGKAKPHLLSPDWDRLPSSLLNEAELQPLLQSYDVDQLRASNGKVFGKNVRSPSHPDRQAYKSVVDQYKIEARNKRQAVTAASDPTFLEQHIRTATNLIVLDADVGPRPFASNTAPVQSQIIVPTPHVDRLSRHDSFDSEPSVGGSSSFLGSNTATASSNTLSRSVQQAHHITGAPDKPNEETLASLDEISAIIQTTLRENTNAVAKLERACSGNIPDTEAILKDITDGREQASGLWSKFNELGASVDRLNDLQEEVNAVKEQMEKSNDVLRKVQIQLTSQANTGNEKNTGNETTSNRSLKRKSRFSYIEAQSPPHQRPRH</sequence>
<evidence type="ECO:0000313" key="4">
    <source>
        <dbReference type="Proteomes" id="UP001360953"/>
    </source>
</evidence>
<accession>A0ABR1LNS2</accession>
<protein>
    <submittedName>
        <fullName evidence="3">Uncharacterized protein</fullName>
    </submittedName>
</protein>
<reference evidence="3 4" key="1">
    <citation type="submission" date="2024-04" db="EMBL/GenBank/DDBJ databases">
        <title>Phyllosticta paracitricarpa is synonymous to the EU quarantine fungus P. citricarpa based on phylogenomic analyses.</title>
        <authorList>
            <consortium name="Lawrence Berkeley National Laboratory"/>
            <person name="Van ingen-buijs V.A."/>
            <person name="Van westerhoven A.C."/>
            <person name="Haridas S."/>
            <person name="Skiadas P."/>
            <person name="Martin F."/>
            <person name="Groenewald J.Z."/>
            <person name="Crous P.W."/>
            <person name="Seidl M.F."/>
        </authorList>
    </citation>
    <scope>NUCLEOTIDE SEQUENCE [LARGE SCALE GENOMIC DNA]</scope>
    <source>
        <strain evidence="3 4">CPC 17464</strain>
    </source>
</reference>
<evidence type="ECO:0000256" key="1">
    <source>
        <dbReference type="SAM" id="Coils"/>
    </source>
</evidence>
<comment type="caution">
    <text evidence="3">The sequence shown here is derived from an EMBL/GenBank/DDBJ whole genome shotgun (WGS) entry which is preliminary data.</text>
</comment>
<dbReference type="RefSeq" id="XP_066654984.1">
    <property type="nucleotide sequence ID" value="XM_066803032.1"/>
</dbReference>